<evidence type="ECO:0000313" key="2">
    <source>
        <dbReference type="EMBL" id="OIQ90483.1"/>
    </source>
</evidence>
<dbReference type="InterPro" id="IPR017937">
    <property type="entry name" value="Thioredoxin_CS"/>
</dbReference>
<dbReference type="PANTHER" id="PTHR43601">
    <property type="entry name" value="THIOREDOXIN, MITOCHONDRIAL"/>
    <property type="match status" value="1"/>
</dbReference>
<protein>
    <submittedName>
        <fullName evidence="2">Thioredoxin-like protein</fullName>
    </submittedName>
</protein>
<comment type="caution">
    <text evidence="2">The sequence shown here is derived from an EMBL/GenBank/DDBJ whole genome shotgun (WGS) entry which is preliminary data.</text>
</comment>
<dbReference type="Pfam" id="PF00085">
    <property type="entry name" value="Thioredoxin"/>
    <property type="match status" value="1"/>
</dbReference>
<organism evidence="2">
    <name type="scientific">mine drainage metagenome</name>
    <dbReference type="NCBI Taxonomy" id="410659"/>
    <lineage>
        <taxon>unclassified sequences</taxon>
        <taxon>metagenomes</taxon>
        <taxon>ecological metagenomes</taxon>
    </lineage>
</organism>
<sequence>MKSLITVLILCVLGLSAPALRAAEAKTSCFVDIGFDAALKKAAAEKKLVLIDFYTTWCGPCKRLDRITWGNPKVQAVLGDLTVPLKIDAEKEVALAKRFAIDAYPTVVILNSDGTLRDKYVGFVPPVGFLAEFSETLGGRSNLPRLAAEKAAAKKLDEEVTSRFRRAVALQAKGANQEALAEYLWCYDDGMAKDPAYTGVRDSFLLLRLQVLGKAYPPAHQALVVRRDQALALMTTSPRNLSAWGDYAALNNVLGENAKSLAKFDAIPKGDFRRRELGLYLYGDLVKRKSYADALEAWPDGAFDQVLAAGTAEASSPMAKGNAEIKAQIWRGVAGRVAERIVVLAGVGRKGDAINLAGRLLSLDASPETKQTLLTALRGIGVDQLPAVGVAKSAAHG</sequence>
<proteinExistence type="predicted"/>
<dbReference type="PANTHER" id="PTHR43601:SF3">
    <property type="entry name" value="THIOREDOXIN, MITOCHONDRIAL"/>
    <property type="match status" value="1"/>
</dbReference>
<dbReference type="PROSITE" id="PS00194">
    <property type="entry name" value="THIOREDOXIN_1"/>
    <property type="match status" value="1"/>
</dbReference>
<dbReference type="InterPro" id="IPR013766">
    <property type="entry name" value="Thioredoxin_domain"/>
</dbReference>
<evidence type="ECO:0000259" key="1">
    <source>
        <dbReference type="PROSITE" id="PS51352"/>
    </source>
</evidence>
<gene>
    <name evidence="2" type="ORF">GALL_276220</name>
</gene>
<dbReference type="PROSITE" id="PS51352">
    <property type="entry name" value="THIOREDOXIN_2"/>
    <property type="match status" value="1"/>
</dbReference>
<accession>A0A1J5RLS6</accession>
<dbReference type="EMBL" id="MLJW01000290">
    <property type="protein sequence ID" value="OIQ90483.1"/>
    <property type="molecule type" value="Genomic_DNA"/>
</dbReference>
<dbReference type="Gene3D" id="3.40.30.10">
    <property type="entry name" value="Glutaredoxin"/>
    <property type="match status" value="1"/>
</dbReference>
<dbReference type="InterPro" id="IPR036249">
    <property type="entry name" value="Thioredoxin-like_sf"/>
</dbReference>
<feature type="domain" description="Thioredoxin" evidence="1">
    <location>
        <begin position="11"/>
        <end position="138"/>
    </location>
</feature>
<dbReference type="CDD" id="cd02947">
    <property type="entry name" value="TRX_family"/>
    <property type="match status" value="1"/>
</dbReference>
<dbReference type="GO" id="GO:0045454">
    <property type="term" value="P:cell redox homeostasis"/>
    <property type="evidence" value="ECO:0007669"/>
    <property type="project" value="TreeGrafter"/>
</dbReference>
<dbReference type="SUPFAM" id="SSF52833">
    <property type="entry name" value="Thioredoxin-like"/>
    <property type="match status" value="1"/>
</dbReference>
<dbReference type="AlphaFoldDB" id="A0A1J5RLS6"/>
<name>A0A1J5RLS6_9ZZZZ</name>
<reference evidence="2" key="1">
    <citation type="submission" date="2016-10" db="EMBL/GenBank/DDBJ databases">
        <title>Sequence of Gallionella enrichment culture.</title>
        <authorList>
            <person name="Poehlein A."/>
            <person name="Muehling M."/>
            <person name="Daniel R."/>
        </authorList>
    </citation>
    <scope>NUCLEOTIDE SEQUENCE</scope>
</reference>